<organism evidence="2 3">
    <name type="scientific">Flavobacterium noncentrifugens</name>
    <dbReference type="NCBI Taxonomy" id="1128970"/>
    <lineage>
        <taxon>Bacteria</taxon>
        <taxon>Pseudomonadati</taxon>
        <taxon>Bacteroidota</taxon>
        <taxon>Flavobacteriia</taxon>
        <taxon>Flavobacteriales</taxon>
        <taxon>Flavobacteriaceae</taxon>
        <taxon>Flavobacterium</taxon>
    </lineage>
</organism>
<name>A0A1G9CKG7_9FLAO</name>
<keyword evidence="3" id="KW-1185">Reference proteome</keyword>
<dbReference type="InterPro" id="IPR025250">
    <property type="entry name" value="DUF4199"/>
</dbReference>
<feature type="transmembrane region" description="Helical" evidence="1">
    <location>
        <begin position="149"/>
        <end position="167"/>
    </location>
</feature>
<dbReference type="OrthoDB" id="660361at2"/>
<dbReference type="Proteomes" id="UP000199580">
    <property type="component" value="Unassembled WGS sequence"/>
</dbReference>
<evidence type="ECO:0008006" key="4">
    <source>
        <dbReference type="Google" id="ProtNLM"/>
    </source>
</evidence>
<dbReference type="STRING" id="1128970.SAMN04487935_3560"/>
<keyword evidence="1" id="KW-0812">Transmembrane</keyword>
<reference evidence="2 3" key="1">
    <citation type="submission" date="2016-10" db="EMBL/GenBank/DDBJ databases">
        <authorList>
            <person name="de Groot N.N."/>
        </authorList>
    </citation>
    <scope>NUCLEOTIDE SEQUENCE [LARGE SCALE GENOMIC DNA]</scope>
    <source>
        <strain evidence="2 3">CGMCC 1.10076</strain>
    </source>
</reference>
<evidence type="ECO:0000313" key="3">
    <source>
        <dbReference type="Proteomes" id="UP000199580"/>
    </source>
</evidence>
<feature type="transmembrane region" description="Helical" evidence="1">
    <location>
        <begin position="71"/>
        <end position="97"/>
    </location>
</feature>
<evidence type="ECO:0000256" key="1">
    <source>
        <dbReference type="SAM" id="Phobius"/>
    </source>
</evidence>
<gene>
    <name evidence="2" type="ORF">SAMN04487935_3560</name>
</gene>
<keyword evidence="1" id="KW-1133">Transmembrane helix</keyword>
<proteinExistence type="predicted"/>
<feature type="transmembrane region" description="Helical" evidence="1">
    <location>
        <begin position="41"/>
        <end position="59"/>
    </location>
</feature>
<dbReference type="RefSeq" id="WP_091398746.1">
    <property type="nucleotide sequence ID" value="NZ_BKAI01000010.1"/>
</dbReference>
<feature type="transmembrane region" description="Helical" evidence="1">
    <location>
        <begin position="12"/>
        <end position="29"/>
    </location>
</feature>
<evidence type="ECO:0000313" key="2">
    <source>
        <dbReference type="EMBL" id="SDK52086.1"/>
    </source>
</evidence>
<sequence length="175" mass="19436">MENLRKNAVKFGLFLGLFLIVVTTIMYAVDLSLFTKPWIGVTNLIVITLFGAFAGITYKKQQGGFLTFKEAFTAFFITVVIGFLLSTIYTILLFNFIDPEAKAVITENLIKYTVSMMQSFGAKAADVNKIIEDLQKTDSFGAVAQLKGFAINLVIYSIIGLVTALIIRRERPQSL</sequence>
<protein>
    <recommendedName>
        <fullName evidence="4">DUF4199 domain-containing protein</fullName>
    </recommendedName>
</protein>
<dbReference type="Pfam" id="PF13858">
    <property type="entry name" value="DUF4199"/>
    <property type="match status" value="1"/>
</dbReference>
<dbReference type="EMBL" id="FNEZ01000007">
    <property type="protein sequence ID" value="SDK52086.1"/>
    <property type="molecule type" value="Genomic_DNA"/>
</dbReference>
<accession>A0A1G9CKG7</accession>
<dbReference type="AlphaFoldDB" id="A0A1G9CKG7"/>
<keyword evidence="1" id="KW-0472">Membrane</keyword>